<dbReference type="EMBL" id="JADGJH010002169">
    <property type="protein sequence ID" value="KAJ3102375.1"/>
    <property type="molecule type" value="Genomic_DNA"/>
</dbReference>
<reference evidence="1" key="1">
    <citation type="submission" date="2020-05" db="EMBL/GenBank/DDBJ databases">
        <title>Phylogenomic resolution of chytrid fungi.</title>
        <authorList>
            <person name="Stajich J.E."/>
            <person name="Amses K."/>
            <person name="Simmons R."/>
            <person name="Seto K."/>
            <person name="Myers J."/>
            <person name="Bonds A."/>
            <person name="Quandt C.A."/>
            <person name="Barry K."/>
            <person name="Liu P."/>
            <person name="Grigoriev I."/>
            <person name="Longcore J.E."/>
            <person name="James T.Y."/>
        </authorList>
    </citation>
    <scope>NUCLEOTIDE SEQUENCE</scope>
    <source>
        <strain evidence="1">JEL0513</strain>
    </source>
</reference>
<sequence length="79" mass="8561">MAAVISATAHTHLNTHAYVVASGIHPQAPVSRARLEEHQYNTLIDDLMLLAYCHTSPLAPSAKVAQEAVESSADIRNKR</sequence>
<comment type="caution">
    <text evidence="1">The sequence shown here is derived from an EMBL/GenBank/DDBJ whole genome shotgun (WGS) entry which is preliminary data.</text>
</comment>
<evidence type="ECO:0000313" key="1">
    <source>
        <dbReference type="EMBL" id="KAJ3102375.1"/>
    </source>
</evidence>
<protein>
    <submittedName>
        <fullName evidence="1">Uncharacterized protein</fullName>
    </submittedName>
</protein>
<dbReference type="AlphaFoldDB" id="A0AAD5STY0"/>
<accession>A0AAD5STY0</accession>
<gene>
    <name evidence="1" type="ORF">HK100_004373</name>
</gene>
<keyword evidence="2" id="KW-1185">Reference proteome</keyword>
<evidence type="ECO:0000313" key="2">
    <source>
        <dbReference type="Proteomes" id="UP001211907"/>
    </source>
</evidence>
<dbReference type="Proteomes" id="UP001211907">
    <property type="component" value="Unassembled WGS sequence"/>
</dbReference>
<feature type="non-terminal residue" evidence="1">
    <location>
        <position position="79"/>
    </location>
</feature>
<organism evidence="1 2">
    <name type="scientific">Physocladia obscura</name>
    <dbReference type="NCBI Taxonomy" id="109957"/>
    <lineage>
        <taxon>Eukaryota</taxon>
        <taxon>Fungi</taxon>
        <taxon>Fungi incertae sedis</taxon>
        <taxon>Chytridiomycota</taxon>
        <taxon>Chytridiomycota incertae sedis</taxon>
        <taxon>Chytridiomycetes</taxon>
        <taxon>Chytridiales</taxon>
        <taxon>Chytriomycetaceae</taxon>
        <taxon>Physocladia</taxon>
    </lineage>
</organism>
<name>A0AAD5STY0_9FUNG</name>
<proteinExistence type="predicted"/>